<evidence type="ECO:0000256" key="5">
    <source>
        <dbReference type="ARBA" id="ARBA00022679"/>
    </source>
</evidence>
<dbReference type="PANTHER" id="PTHR45453:SF2">
    <property type="entry name" value="HISTIDINE KINASE"/>
    <property type="match status" value="1"/>
</dbReference>
<evidence type="ECO:0000313" key="16">
    <source>
        <dbReference type="Proteomes" id="UP000316626"/>
    </source>
</evidence>
<evidence type="ECO:0000256" key="8">
    <source>
        <dbReference type="ARBA" id="ARBA00022777"/>
    </source>
</evidence>
<dbReference type="Pfam" id="PF02518">
    <property type="entry name" value="HATPase_c"/>
    <property type="match status" value="1"/>
</dbReference>
<dbReference type="GO" id="GO:0000155">
    <property type="term" value="F:phosphorelay sensor kinase activity"/>
    <property type="evidence" value="ECO:0007669"/>
    <property type="project" value="TreeGrafter"/>
</dbReference>
<dbReference type="Proteomes" id="UP000316626">
    <property type="component" value="Unassembled WGS sequence"/>
</dbReference>
<dbReference type="GO" id="GO:0005886">
    <property type="term" value="C:plasma membrane"/>
    <property type="evidence" value="ECO:0007669"/>
    <property type="project" value="UniProtKB-SubCell"/>
</dbReference>
<reference evidence="15 16" key="1">
    <citation type="submission" date="2019-06" db="EMBL/GenBank/DDBJ databases">
        <title>Psychrobacillus vulpis sp. nov., a new species isolated from feces of a red fox that inhabits in The Tablas de Daimiel Natural Park, Albacete, Spain.</title>
        <authorList>
            <person name="Rodriguez M."/>
            <person name="Reina J.C."/>
            <person name="Bejar V."/>
            <person name="Llamas I."/>
        </authorList>
    </citation>
    <scope>NUCLEOTIDE SEQUENCE [LARGE SCALE GENOMIC DNA]</scope>
    <source>
        <strain evidence="15 16">Z8</strain>
    </source>
</reference>
<organism evidence="15 16">
    <name type="scientific">Psychrobacillus vulpis</name>
    <dbReference type="NCBI Taxonomy" id="2325572"/>
    <lineage>
        <taxon>Bacteria</taxon>
        <taxon>Bacillati</taxon>
        <taxon>Bacillota</taxon>
        <taxon>Bacilli</taxon>
        <taxon>Bacillales</taxon>
        <taxon>Bacillaceae</taxon>
        <taxon>Psychrobacillus</taxon>
    </lineage>
</organism>
<proteinExistence type="predicted"/>
<keyword evidence="9" id="KW-0067">ATP-binding</keyword>
<evidence type="ECO:0000256" key="10">
    <source>
        <dbReference type="ARBA" id="ARBA00022989"/>
    </source>
</evidence>
<sequence length="343" mass="39749">MLLLFLKERKAWILFFIVMQIWLNFILALDVAFVHTSTIYINSVNIILFILFLAWRFFIETRYLRKLNVMIQLEKQLDFDTLLALFPDGCTPFEHLFAEAIEEVVLKSREELNAVKVDFSEENDRTLIWIHEMKTPITAIRLMIDSIENPILQKKMELEWLRIHLLLDQQLHNTRLPSIGIDNMMETIVLQKIIHKEIRELLAWCMEKGIGFDLVDLEVEVLTDQKWFSFIVRQLLTNAVKYSDENTEIRVFVTRDQTGHVLLHIQDEGIGISKADLPRIFDKSFTGSTGRLTTASTGMGLYLAKNAAEKLGIVVLVQSELGVGTTFSLCFPLKNQFLQISSR</sequence>
<evidence type="ECO:0000256" key="2">
    <source>
        <dbReference type="ARBA" id="ARBA00004651"/>
    </source>
</evidence>
<dbReference type="InterPro" id="IPR036890">
    <property type="entry name" value="HATPase_C_sf"/>
</dbReference>
<dbReference type="EC" id="2.7.13.3" evidence="3"/>
<dbReference type="InterPro" id="IPR003594">
    <property type="entry name" value="HATPase_dom"/>
</dbReference>
<comment type="subcellular location">
    <subcellularLocation>
        <location evidence="2">Cell membrane</location>
        <topology evidence="2">Multi-pass membrane protein</topology>
    </subcellularLocation>
</comment>
<dbReference type="EMBL" id="VDGI01000018">
    <property type="protein sequence ID" value="TQR18939.1"/>
    <property type="molecule type" value="Genomic_DNA"/>
</dbReference>
<keyword evidence="11" id="KW-0902">Two-component regulatory system</keyword>
<accession>A0A544TNF4</accession>
<keyword evidence="12 13" id="KW-0472">Membrane</keyword>
<comment type="caution">
    <text evidence="15">The sequence shown here is derived from an EMBL/GenBank/DDBJ whole genome shotgun (WGS) entry which is preliminary data.</text>
</comment>
<dbReference type="SUPFAM" id="SSF55874">
    <property type="entry name" value="ATPase domain of HSP90 chaperone/DNA topoisomerase II/histidine kinase"/>
    <property type="match status" value="1"/>
</dbReference>
<dbReference type="GO" id="GO:0016036">
    <property type="term" value="P:cellular response to phosphate starvation"/>
    <property type="evidence" value="ECO:0007669"/>
    <property type="project" value="TreeGrafter"/>
</dbReference>
<keyword evidence="6 13" id="KW-0812">Transmembrane</keyword>
<keyword evidence="4" id="KW-1003">Cell membrane</keyword>
<evidence type="ECO:0000256" key="4">
    <source>
        <dbReference type="ARBA" id="ARBA00022475"/>
    </source>
</evidence>
<dbReference type="GO" id="GO:0005524">
    <property type="term" value="F:ATP binding"/>
    <property type="evidence" value="ECO:0007669"/>
    <property type="project" value="UniProtKB-KW"/>
</dbReference>
<evidence type="ECO:0000256" key="11">
    <source>
        <dbReference type="ARBA" id="ARBA00023012"/>
    </source>
</evidence>
<dbReference type="InterPro" id="IPR004358">
    <property type="entry name" value="Sig_transdc_His_kin-like_C"/>
</dbReference>
<dbReference type="PROSITE" id="PS50109">
    <property type="entry name" value="HIS_KIN"/>
    <property type="match status" value="1"/>
</dbReference>
<evidence type="ECO:0000256" key="12">
    <source>
        <dbReference type="ARBA" id="ARBA00023136"/>
    </source>
</evidence>
<dbReference type="GO" id="GO:0004721">
    <property type="term" value="F:phosphoprotein phosphatase activity"/>
    <property type="evidence" value="ECO:0007669"/>
    <property type="project" value="TreeGrafter"/>
</dbReference>
<keyword evidence="16" id="KW-1185">Reference proteome</keyword>
<dbReference type="RefSeq" id="WP_142643421.1">
    <property type="nucleotide sequence ID" value="NZ_VDGI01000018.1"/>
</dbReference>
<evidence type="ECO:0000256" key="1">
    <source>
        <dbReference type="ARBA" id="ARBA00000085"/>
    </source>
</evidence>
<feature type="transmembrane region" description="Helical" evidence="13">
    <location>
        <begin position="39"/>
        <end position="58"/>
    </location>
</feature>
<evidence type="ECO:0000259" key="14">
    <source>
        <dbReference type="PROSITE" id="PS50109"/>
    </source>
</evidence>
<dbReference type="OrthoDB" id="9780487at2"/>
<name>A0A544TNF4_9BACI</name>
<keyword evidence="5" id="KW-0808">Transferase</keyword>
<feature type="transmembrane region" description="Helical" evidence="13">
    <location>
        <begin position="12"/>
        <end position="33"/>
    </location>
</feature>
<dbReference type="InterPro" id="IPR050351">
    <property type="entry name" value="BphY/WalK/GraS-like"/>
</dbReference>
<evidence type="ECO:0000256" key="3">
    <source>
        <dbReference type="ARBA" id="ARBA00012438"/>
    </source>
</evidence>
<evidence type="ECO:0000256" key="13">
    <source>
        <dbReference type="SAM" id="Phobius"/>
    </source>
</evidence>
<dbReference type="InterPro" id="IPR005467">
    <property type="entry name" value="His_kinase_dom"/>
</dbReference>
<gene>
    <name evidence="15" type="ORF">FG384_15125</name>
</gene>
<keyword evidence="10 13" id="KW-1133">Transmembrane helix</keyword>
<dbReference type="PANTHER" id="PTHR45453">
    <property type="entry name" value="PHOSPHATE REGULON SENSOR PROTEIN PHOR"/>
    <property type="match status" value="1"/>
</dbReference>
<keyword evidence="8 15" id="KW-0418">Kinase</keyword>
<evidence type="ECO:0000256" key="9">
    <source>
        <dbReference type="ARBA" id="ARBA00022840"/>
    </source>
</evidence>
<keyword evidence="7" id="KW-0547">Nucleotide-binding</keyword>
<dbReference type="AlphaFoldDB" id="A0A544TNF4"/>
<evidence type="ECO:0000256" key="7">
    <source>
        <dbReference type="ARBA" id="ARBA00022741"/>
    </source>
</evidence>
<evidence type="ECO:0000313" key="15">
    <source>
        <dbReference type="EMBL" id="TQR18939.1"/>
    </source>
</evidence>
<dbReference type="Gene3D" id="3.30.565.10">
    <property type="entry name" value="Histidine kinase-like ATPase, C-terminal domain"/>
    <property type="match status" value="1"/>
</dbReference>
<evidence type="ECO:0000256" key="6">
    <source>
        <dbReference type="ARBA" id="ARBA00022692"/>
    </source>
</evidence>
<feature type="domain" description="Histidine kinase" evidence="14">
    <location>
        <begin position="128"/>
        <end position="335"/>
    </location>
</feature>
<dbReference type="PRINTS" id="PR00344">
    <property type="entry name" value="BCTRLSENSOR"/>
</dbReference>
<comment type="catalytic activity">
    <reaction evidence="1">
        <text>ATP + protein L-histidine = ADP + protein N-phospho-L-histidine.</text>
        <dbReference type="EC" id="2.7.13.3"/>
    </reaction>
</comment>
<protein>
    <recommendedName>
        <fullName evidence="3">histidine kinase</fullName>
        <ecNumber evidence="3">2.7.13.3</ecNumber>
    </recommendedName>
</protein>
<dbReference type="SMART" id="SM00387">
    <property type="entry name" value="HATPase_c"/>
    <property type="match status" value="1"/>
</dbReference>